<name>A0A8T0J1T2_CERPU</name>
<evidence type="ECO:0000313" key="1">
    <source>
        <dbReference type="EMBL" id="KAG0588928.1"/>
    </source>
</evidence>
<sequence length="64" mass="7479">MWGRTSDWRRHFILLQQCVAKCQVLPSCTQIVWFVDASRHQLVSNKCSCKPVQQLFACIRDLAQ</sequence>
<keyword evidence="2" id="KW-1185">Reference proteome</keyword>
<protein>
    <submittedName>
        <fullName evidence="1">Uncharacterized protein</fullName>
    </submittedName>
</protein>
<organism evidence="1 2">
    <name type="scientific">Ceratodon purpureus</name>
    <name type="common">Fire moss</name>
    <name type="synonym">Dicranum purpureum</name>
    <dbReference type="NCBI Taxonomy" id="3225"/>
    <lineage>
        <taxon>Eukaryota</taxon>
        <taxon>Viridiplantae</taxon>
        <taxon>Streptophyta</taxon>
        <taxon>Embryophyta</taxon>
        <taxon>Bryophyta</taxon>
        <taxon>Bryophytina</taxon>
        <taxon>Bryopsida</taxon>
        <taxon>Dicranidae</taxon>
        <taxon>Pseudoditrichales</taxon>
        <taxon>Ditrichaceae</taxon>
        <taxon>Ceratodon</taxon>
    </lineage>
</organism>
<dbReference type="Proteomes" id="UP000822688">
    <property type="component" value="Chromosome 2"/>
</dbReference>
<dbReference type="EMBL" id="CM026422">
    <property type="protein sequence ID" value="KAG0588928.1"/>
    <property type="molecule type" value="Genomic_DNA"/>
</dbReference>
<proteinExistence type="predicted"/>
<gene>
    <name evidence="1" type="ORF">KC19_2G279100</name>
</gene>
<comment type="caution">
    <text evidence="1">The sequence shown here is derived from an EMBL/GenBank/DDBJ whole genome shotgun (WGS) entry which is preliminary data.</text>
</comment>
<reference evidence="1" key="1">
    <citation type="submission" date="2020-06" db="EMBL/GenBank/DDBJ databases">
        <title>WGS assembly of Ceratodon purpureus strain R40.</title>
        <authorList>
            <person name="Carey S.B."/>
            <person name="Jenkins J."/>
            <person name="Shu S."/>
            <person name="Lovell J.T."/>
            <person name="Sreedasyam A."/>
            <person name="Maumus F."/>
            <person name="Tiley G.P."/>
            <person name="Fernandez-Pozo N."/>
            <person name="Barry K."/>
            <person name="Chen C."/>
            <person name="Wang M."/>
            <person name="Lipzen A."/>
            <person name="Daum C."/>
            <person name="Saski C.A."/>
            <person name="Payton A.C."/>
            <person name="Mcbreen J.C."/>
            <person name="Conrad R.E."/>
            <person name="Kollar L.M."/>
            <person name="Olsson S."/>
            <person name="Huttunen S."/>
            <person name="Landis J.B."/>
            <person name="Wickett N.J."/>
            <person name="Johnson M.G."/>
            <person name="Rensing S.A."/>
            <person name="Grimwood J."/>
            <person name="Schmutz J."/>
            <person name="Mcdaniel S.F."/>
        </authorList>
    </citation>
    <scope>NUCLEOTIDE SEQUENCE</scope>
    <source>
        <strain evidence="1">R40</strain>
    </source>
</reference>
<evidence type="ECO:0000313" key="2">
    <source>
        <dbReference type="Proteomes" id="UP000822688"/>
    </source>
</evidence>
<accession>A0A8T0J1T2</accession>
<dbReference type="AlphaFoldDB" id="A0A8T0J1T2"/>